<proteinExistence type="predicted"/>
<dbReference type="HOGENOM" id="CLU_2558352_0_0_1"/>
<protein>
    <submittedName>
        <fullName evidence="2">Uncharacterized protein</fullName>
    </submittedName>
</protein>
<feature type="region of interest" description="Disordered" evidence="1">
    <location>
        <begin position="1"/>
        <end position="31"/>
    </location>
</feature>
<feature type="compositionally biased region" description="Basic and acidic residues" evidence="1">
    <location>
        <begin position="14"/>
        <end position="31"/>
    </location>
</feature>
<name>W9NCR9_FUSOX</name>
<evidence type="ECO:0000256" key="1">
    <source>
        <dbReference type="SAM" id="MobiDB-lite"/>
    </source>
</evidence>
<dbReference type="Proteomes" id="UP000030751">
    <property type="component" value="Unassembled WGS sequence"/>
</dbReference>
<accession>W9NCR9</accession>
<evidence type="ECO:0000313" key="2">
    <source>
        <dbReference type="EMBL" id="EXA30563.1"/>
    </source>
</evidence>
<sequence length="82" mass="8843">MSGLPISTDAVSFSDEKRDGEKSDPTLDRVSSHGNGIVVTVDGTDAATLHNHEVINKAIKTIGFGRFQWQLTFSCGFGFLVD</sequence>
<reference evidence="2" key="1">
    <citation type="submission" date="2011-10" db="EMBL/GenBank/DDBJ databases">
        <title>The Genome Sequence of Fusarium oxysporum HDV247.</title>
        <authorList>
            <consortium name="The Broad Institute Genome Sequencing Platform"/>
            <person name="Ma L.-J."/>
            <person name="Gale L.R."/>
            <person name="Schwartz D.C."/>
            <person name="Zhou S."/>
            <person name="Corby-Kistler H."/>
            <person name="Young S.K."/>
            <person name="Zeng Q."/>
            <person name="Gargeya S."/>
            <person name="Fitzgerald M."/>
            <person name="Haas B."/>
            <person name="Abouelleil A."/>
            <person name="Alvarado L."/>
            <person name="Arachchi H.M."/>
            <person name="Berlin A."/>
            <person name="Brown A."/>
            <person name="Chapman S.B."/>
            <person name="Chen Z."/>
            <person name="Dunbar C."/>
            <person name="Freedman E."/>
            <person name="Gearin G."/>
            <person name="Goldberg J."/>
            <person name="Griggs A."/>
            <person name="Gujja S."/>
            <person name="Heiman D."/>
            <person name="Howarth C."/>
            <person name="Larson L."/>
            <person name="Lui A."/>
            <person name="MacDonald P.J.P."/>
            <person name="Montmayeur A."/>
            <person name="Murphy C."/>
            <person name="Neiman D."/>
            <person name="Pearson M."/>
            <person name="Priest M."/>
            <person name="Roberts A."/>
            <person name="Saif S."/>
            <person name="Shea T."/>
            <person name="Shenoy N."/>
            <person name="Sisk P."/>
            <person name="Stolte C."/>
            <person name="Sykes S."/>
            <person name="Wortman J."/>
            <person name="Nusbaum C."/>
            <person name="Birren B."/>
        </authorList>
    </citation>
    <scope>NUCLEOTIDE SEQUENCE [LARGE SCALE GENOMIC DNA]</scope>
    <source>
        <strain evidence="2">HDV247</strain>
    </source>
</reference>
<organism evidence="2">
    <name type="scientific">Fusarium oxysporum f. sp. pisi HDV247</name>
    <dbReference type="NCBI Taxonomy" id="1080344"/>
    <lineage>
        <taxon>Eukaryota</taxon>
        <taxon>Fungi</taxon>
        <taxon>Dikarya</taxon>
        <taxon>Ascomycota</taxon>
        <taxon>Pezizomycotina</taxon>
        <taxon>Sordariomycetes</taxon>
        <taxon>Hypocreomycetidae</taxon>
        <taxon>Hypocreales</taxon>
        <taxon>Nectriaceae</taxon>
        <taxon>Fusarium</taxon>
        <taxon>Fusarium oxysporum species complex</taxon>
    </lineage>
</organism>
<dbReference type="AlphaFoldDB" id="W9NCR9"/>
<gene>
    <name evidence="2" type="ORF">FOVG_18088</name>
</gene>
<dbReference type="EMBL" id="JH651046">
    <property type="protein sequence ID" value="EXA30563.1"/>
    <property type="molecule type" value="Genomic_DNA"/>
</dbReference>
<reference evidence="2" key="2">
    <citation type="submission" date="2012-05" db="EMBL/GenBank/DDBJ databases">
        <title>Annotation of the Genome Sequence of Fusarium oxysporum HDV247.</title>
        <authorList>
            <consortium name="The Broad Institute Genomics Platform"/>
            <person name="Ma L.-J."/>
            <person name="Corby-Kistler H."/>
            <person name="Broz K."/>
            <person name="Gale L.R."/>
            <person name="Jonkers W."/>
            <person name="O'Donnell K."/>
            <person name="Ploetz R."/>
            <person name="Steinberg C."/>
            <person name="Schwartz D.C."/>
            <person name="VanEtten H."/>
            <person name="Zhou S."/>
            <person name="Young S.K."/>
            <person name="Zeng Q."/>
            <person name="Gargeya S."/>
            <person name="Fitzgerald M."/>
            <person name="Abouelleil A."/>
            <person name="Alvarado L."/>
            <person name="Chapman S.B."/>
            <person name="Gainer-Dewar J."/>
            <person name="Goldberg J."/>
            <person name="Griggs A."/>
            <person name="Gujja S."/>
            <person name="Hansen M."/>
            <person name="Howarth C."/>
            <person name="Imamovic A."/>
            <person name="Ireland A."/>
            <person name="Larimer J."/>
            <person name="McCowan C."/>
            <person name="Murphy C."/>
            <person name="Pearson M."/>
            <person name="Poon T.W."/>
            <person name="Priest M."/>
            <person name="Roberts A."/>
            <person name="Saif S."/>
            <person name="Shea T."/>
            <person name="Sykes S."/>
            <person name="Wortman J."/>
            <person name="Nusbaum C."/>
            <person name="Birren B."/>
        </authorList>
    </citation>
    <scope>NUCLEOTIDE SEQUENCE</scope>
    <source>
        <strain evidence="2">HDV247</strain>
    </source>
</reference>